<dbReference type="GO" id="GO:0008270">
    <property type="term" value="F:zinc ion binding"/>
    <property type="evidence" value="ECO:0007669"/>
    <property type="project" value="InterPro"/>
</dbReference>
<protein>
    <submittedName>
        <fullName evidence="8">Deoxycytidylate deaminase</fullName>
    </submittedName>
</protein>
<evidence type="ECO:0000313" key="9">
    <source>
        <dbReference type="Proteomes" id="UP000031727"/>
    </source>
</evidence>
<evidence type="ECO:0000259" key="7">
    <source>
        <dbReference type="PROSITE" id="PS51747"/>
    </source>
</evidence>
<dbReference type="PANTHER" id="PTHR11086:SF18">
    <property type="entry name" value="DEOXYCYTIDYLATE DEAMINASE"/>
    <property type="match status" value="1"/>
</dbReference>
<feature type="active site" description="Proton donor" evidence="5">
    <location>
        <position position="85"/>
    </location>
</feature>
<dbReference type="PROSITE" id="PS51747">
    <property type="entry name" value="CYT_DCMP_DEAMINASES_2"/>
    <property type="match status" value="1"/>
</dbReference>
<reference evidence="8 9" key="1">
    <citation type="submission" date="2014-11" db="EMBL/GenBank/DDBJ databases">
        <title>Characterization and genome comparisons of three Achromobacter phages of the Siphoviridae family.</title>
        <authorList>
            <person name="Dreiseikelmann B."/>
            <person name="Bunk B."/>
            <person name="Rohde M."/>
            <person name="Wittmann J."/>
        </authorList>
    </citation>
    <scope>NUCLEOTIDE SEQUENCE [LARGE SCALE GENOMIC DNA]</scope>
</reference>
<dbReference type="GO" id="GO:0006220">
    <property type="term" value="P:pyrimidine nucleotide metabolic process"/>
    <property type="evidence" value="ECO:0007669"/>
    <property type="project" value="InterPro"/>
</dbReference>
<keyword evidence="9" id="KW-1185">Reference proteome</keyword>
<dbReference type="PIRSF" id="PIRSF006019">
    <property type="entry name" value="dCMP_deaminase"/>
    <property type="match status" value="1"/>
</dbReference>
<dbReference type="PROSITE" id="PS00903">
    <property type="entry name" value="CYT_DCMP_DEAMINASES_1"/>
    <property type="match status" value="1"/>
</dbReference>
<proteinExistence type="inferred from homology"/>
<dbReference type="SUPFAM" id="SSF53927">
    <property type="entry name" value="Cytidine deaminase-like"/>
    <property type="match status" value="1"/>
</dbReference>
<feature type="binding site" evidence="6">
    <location>
        <position position="83"/>
    </location>
    <ligand>
        <name>Zn(2+)</name>
        <dbReference type="ChEBI" id="CHEBI:29105"/>
        <note>catalytic</note>
    </ligand>
</feature>
<dbReference type="OrthoDB" id="10605at10239"/>
<keyword evidence="3" id="KW-0378">Hydrolase</keyword>
<evidence type="ECO:0000256" key="1">
    <source>
        <dbReference type="ARBA" id="ARBA00006576"/>
    </source>
</evidence>
<dbReference type="KEGG" id="vg:26623447"/>
<evidence type="ECO:0000256" key="5">
    <source>
        <dbReference type="PIRSR" id="PIRSR006019-1"/>
    </source>
</evidence>
<dbReference type="Gene3D" id="3.40.140.10">
    <property type="entry name" value="Cytidine Deaminase, domain 2"/>
    <property type="match status" value="1"/>
</dbReference>
<dbReference type="Proteomes" id="UP000031727">
    <property type="component" value="Segment"/>
</dbReference>
<comment type="similarity">
    <text evidence="1">Belongs to the cytidine and deoxycytidylate deaminase family.</text>
</comment>
<keyword evidence="4 6" id="KW-0862">Zinc</keyword>
<feature type="domain" description="CMP/dCMP-type deaminase" evidence="7">
    <location>
        <begin position="20"/>
        <end position="154"/>
    </location>
</feature>
<dbReference type="Pfam" id="PF00383">
    <property type="entry name" value="dCMP_cyt_deam_1"/>
    <property type="match status" value="1"/>
</dbReference>
<keyword evidence="2 6" id="KW-0479">Metal-binding</keyword>
<comment type="cofactor">
    <cofactor evidence="6">
        <name>Zn(2+)</name>
        <dbReference type="ChEBI" id="CHEBI:29105"/>
    </cofactor>
</comment>
<dbReference type="InterPro" id="IPR016473">
    <property type="entry name" value="dCMP_deaminase"/>
</dbReference>
<evidence type="ECO:0000256" key="4">
    <source>
        <dbReference type="ARBA" id="ARBA00022833"/>
    </source>
</evidence>
<dbReference type="GO" id="GO:0004132">
    <property type="term" value="F:dCMP deaminase activity"/>
    <property type="evidence" value="ECO:0007669"/>
    <property type="project" value="InterPro"/>
</dbReference>
<sequence>MSKIDWGTVTIKPEQTSQFKWDKRFIQMAHLVKGWSKDDRPVGAVIVQERRIIGMGYNGFPEKVIDLPERYASKELKRGLIVHAELNAILHVDSKLMLEDATLYATRFPCHECMKTISQVGIARVVSPGPEVDHPVWGESHRFSMLLAHESSIELVEMS</sequence>
<dbReference type="PANTHER" id="PTHR11086">
    <property type="entry name" value="DEOXYCYTIDYLATE DEAMINASE-RELATED"/>
    <property type="match status" value="1"/>
</dbReference>
<organism evidence="8 9">
    <name type="scientific">Achromobacter phage JWX</name>
    <dbReference type="NCBI Taxonomy" id="1589746"/>
    <lineage>
        <taxon>Viruses</taxon>
        <taxon>Duplodnaviria</taxon>
        <taxon>Heunggongvirae</taxon>
        <taxon>Uroviricota</taxon>
        <taxon>Caudoviricetes</taxon>
        <taxon>Steinhofvirus</taxon>
        <taxon>Steinhofvirus JWX</taxon>
    </lineage>
</organism>
<feature type="binding site" evidence="6">
    <location>
        <position position="110"/>
    </location>
    <ligand>
        <name>Zn(2+)</name>
        <dbReference type="ChEBI" id="CHEBI:29105"/>
        <note>catalytic</note>
    </ligand>
</feature>
<gene>
    <name evidence="8" type="ORF">JWX_00038</name>
</gene>
<evidence type="ECO:0000256" key="6">
    <source>
        <dbReference type="PIRSR" id="PIRSR006019-2"/>
    </source>
</evidence>
<dbReference type="EMBL" id="KP202969">
    <property type="protein sequence ID" value="AJD82804.1"/>
    <property type="molecule type" value="Genomic_DNA"/>
</dbReference>
<dbReference type="RefSeq" id="YP_009196223.1">
    <property type="nucleotide sequence ID" value="NC_028768.1"/>
</dbReference>
<accession>A0A0B5A4B3</accession>
<dbReference type="GeneID" id="26623447"/>
<dbReference type="InterPro" id="IPR002125">
    <property type="entry name" value="CMP_dCMP_dom"/>
</dbReference>
<evidence type="ECO:0000256" key="2">
    <source>
        <dbReference type="ARBA" id="ARBA00022723"/>
    </source>
</evidence>
<dbReference type="InterPro" id="IPR016193">
    <property type="entry name" value="Cytidine_deaminase-like"/>
</dbReference>
<evidence type="ECO:0000256" key="3">
    <source>
        <dbReference type="ARBA" id="ARBA00022801"/>
    </source>
</evidence>
<dbReference type="InterPro" id="IPR015517">
    <property type="entry name" value="dCMP_deaminase-rel"/>
</dbReference>
<evidence type="ECO:0000313" key="8">
    <source>
        <dbReference type="EMBL" id="AJD82804.1"/>
    </source>
</evidence>
<feature type="binding site" evidence="6">
    <location>
        <position position="113"/>
    </location>
    <ligand>
        <name>Zn(2+)</name>
        <dbReference type="ChEBI" id="CHEBI:29105"/>
        <note>catalytic</note>
    </ligand>
</feature>
<dbReference type="InterPro" id="IPR016192">
    <property type="entry name" value="APOBEC/CMP_deaminase_Zn-bd"/>
</dbReference>
<name>A0A0B5A4B3_9CAUD</name>